<dbReference type="OrthoDB" id="252614at2157"/>
<accession>A0A8T4GTA7</accession>
<comment type="caution">
    <text evidence="4">The sequence shown here is derived from an EMBL/GenBank/DDBJ whole genome shotgun (WGS) entry which is preliminary data.</text>
</comment>
<keyword evidence="3 4" id="KW-0418">Kinase</keyword>
<sequence>MPYQRLARRLAEAPSPAVSTLPDGSVDRFCRLSAGALDPVERRTTFAREAAAGRRKGFGLEPERVEPGGQSVNTAQQAHALGADATCYGHLDDPEPGRDVFDALPLETVSMGRPAIVNILDFEDNDLLLVEASPDLADWRLADLRAAAPLPEVFDTEAVACSNWVSVPGMAEAFHELGDASIPRVPFVFDPGDVLGGDAAAHRELREAIRALGASVDVVLSVNPTELRALAAALPEPPESPDDEKRVRAIRQAADAAAVVKHGKNEALAATREGIVRVDNPVVEDRRQIGGGDRFAGGLAVGLGDGWNWETALAAGNACASHYVATGETASATTLREWLLDRDLA</sequence>
<keyword evidence="2" id="KW-0808">Transferase</keyword>
<dbReference type="EMBL" id="JAGGLC010000001">
    <property type="protein sequence ID" value="MBP1986119.1"/>
    <property type="molecule type" value="Genomic_DNA"/>
</dbReference>
<dbReference type="GO" id="GO:0016301">
    <property type="term" value="F:kinase activity"/>
    <property type="evidence" value="ECO:0007669"/>
    <property type="project" value="UniProtKB-KW"/>
</dbReference>
<gene>
    <name evidence="4" type="ORF">J2753_000592</name>
</gene>
<proteinExistence type="inferred from homology"/>
<evidence type="ECO:0000256" key="1">
    <source>
        <dbReference type="ARBA" id="ARBA00010688"/>
    </source>
</evidence>
<dbReference type="RefSeq" id="WP_209490298.1">
    <property type="nucleotide sequence ID" value="NZ_JAGGLC010000001.1"/>
</dbReference>
<evidence type="ECO:0000313" key="5">
    <source>
        <dbReference type="Proteomes" id="UP000823736"/>
    </source>
</evidence>
<name>A0A8T4GTA7_9EURY</name>
<evidence type="ECO:0000313" key="4">
    <source>
        <dbReference type="EMBL" id="MBP1986119.1"/>
    </source>
</evidence>
<reference evidence="4" key="1">
    <citation type="submission" date="2021-03" db="EMBL/GenBank/DDBJ databases">
        <title>Genomic Encyclopedia of Type Strains, Phase IV (KMG-IV): sequencing the most valuable type-strain genomes for metagenomic binning, comparative biology and taxonomic classification.</title>
        <authorList>
            <person name="Goeker M."/>
        </authorList>
    </citation>
    <scope>NUCLEOTIDE SEQUENCE</scope>
    <source>
        <strain evidence="4">DSM 26232</strain>
    </source>
</reference>
<dbReference type="SUPFAM" id="SSF53613">
    <property type="entry name" value="Ribokinase-like"/>
    <property type="match status" value="1"/>
</dbReference>
<dbReference type="InterPro" id="IPR057621">
    <property type="entry name" value="Khk_prokaryotic"/>
</dbReference>
<dbReference type="PANTHER" id="PTHR10584">
    <property type="entry name" value="SUGAR KINASE"/>
    <property type="match status" value="1"/>
</dbReference>
<dbReference type="Proteomes" id="UP000823736">
    <property type="component" value="Unassembled WGS sequence"/>
</dbReference>
<evidence type="ECO:0000256" key="3">
    <source>
        <dbReference type="ARBA" id="ARBA00022777"/>
    </source>
</evidence>
<organism evidence="4 5">
    <name type="scientific">Halolamina salifodinae</name>
    <dbReference type="NCBI Taxonomy" id="1202767"/>
    <lineage>
        <taxon>Archaea</taxon>
        <taxon>Methanobacteriati</taxon>
        <taxon>Methanobacteriota</taxon>
        <taxon>Stenosarchaea group</taxon>
        <taxon>Halobacteria</taxon>
        <taxon>Halobacteriales</taxon>
        <taxon>Haloferacaceae</taxon>
    </lineage>
</organism>
<dbReference type="Gene3D" id="3.40.1190.20">
    <property type="match status" value="1"/>
</dbReference>
<evidence type="ECO:0000256" key="2">
    <source>
        <dbReference type="ARBA" id="ARBA00022679"/>
    </source>
</evidence>
<protein>
    <submittedName>
        <fullName evidence="4">Sugar/nucleoside kinase (Ribokinase family)</fullName>
    </submittedName>
</protein>
<dbReference type="Pfam" id="PF25270">
    <property type="entry name" value="Khk"/>
    <property type="match status" value="1"/>
</dbReference>
<comment type="similarity">
    <text evidence="1">Belongs to the carbohydrate kinase PfkB family.</text>
</comment>
<dbReference type="AlphaFoldDB" id="A0A8T4GTA7"/>
<dbReference type="PANTHER" id="PTHR10584:SF166">
    <property type="entry name" value="RIBOKINASE"/>
    <property type="match status" value="1"/>
</dbReference>
<dbReference type="InterPro" id="IPR029056">
    <property type="entry name" value="Ribokinase-like"/>
</dbReference>
<keyword evidence="5" id="KW-1185">Reference proteome</keyword>